<dbReference type="Proteomes" id="UP000661607">
    <property type="component" value="Unassembled WGS sequence"/>
</dbReference>
<accession>A0ABR9KPR8</accession>
<organism evidence="1 2">
    <name type="scientific">Nonomuraea africana</name>
    <dbReference type="NCBI Taxonomy" id="46171"/>
    <lineage>
        <taxon>Bacteria</taxon>
        <taxon>Bacillati</taxon>
        <taxon>Actinomycetota</taxon>
        <taxon>Actinomycetes</taxon>
        <taxon>Streptosporangiales</taxon>
        <taxon>Streptosporangiaceae</taxon>
        <taxon>Nonomuraea</taxon>
    </lineage>
</organism>
<protein>
    <recommendedName>
        <fullName evidence="3">DUF4240 domain-containing protein</fullName>
    </recommendedName>
</protein>
<dbReference type="EMBL" id="JADBEF010000001">
    <property type="protein sequence ID" value="MBE1564023.1"/>
    <property type="molecule type" value="Genomic_DNA"/>
</dbReference>
<evidence type="ECO:0008006" key="3">
    <source>
        <dbReference type="Google" id="ProtNLM"/>
    </source>
</evidence>
<sequence length="34" mass="3951">MDRDEFWKIIDSSLASDAHETIATIEEKLESLAW</sequence>
<gene>
    <name evidence="1" type="ORF">H4W81_006802</name>
</gene>
<name>A0ABR9KPR8_9ACTN</name>
<evidence type="ECO:0000313" key="2">
    <source>
        <dbReference type="Proteomes" id="UP000661607"/>
    </source>
</evidence>
<evidence type="ECO:0000313" key="1">
    <source>
        <dbReference type="EMBL" id="MBE1564023.1"/>
    </source>
</evidence>
<reference evidence="1 2" key="1">
    <citation type="submission" date="2020-10" db="EMBL/GenBank/DDBJ databases">
        <title>Sequencing the genomes of 1000 actinobacteria strains.</title>
        <authorList>
            <person name="Klenk H.-P."/>
        </authorList>
    </citation>
    <scope>NUCLEOTIDE SEQUENCE [LARGE SCALE GENOMIC DNA]</scope>
    <source>
        <strain evidence="1 2">DSM 43748</strain>
    </source>
</reference>
<comment type="caution">
    <text evidence="1">The sequence shown here is derived from an EMBL/GenBank/DDBJ whole genome shotgun (WGS) entry which is preliminary data.</text>
</comment>
<proteinExistence type="predicted"/>
<keyword evidence="2" id="KW-1185">Reference proteome</keyword>